<evidence type="ECO:0000256" key="2">
    <source>
        <dbReference type="ARBA" id="ARBA00022777"/>
    </source>
</evidence>
<keyword evidence="4" id="KW-0472">Membrane</keyword>
<feature type="transmembrane region" description="Helical" evidence="4">
    <location>
        <begin position="110"/>
        <end position="128"/>
    </location>
</feature>
<keyword evidence="3" id="KW-0902">Two-component regulatory system</keyword>
<feature type="transmembrane region" description="Helical" evidence="4">
    <location>
        <begin position="135"/>
        <end position="153"/>
    </location>
</feature>
<evidence type="ECO:0000259" key="5">
    <source>
        <dbReference type="Pfam" id="PF07730"/>
    </source>
</evidence>
<evidence type="ECO:0000256" key="3">
    <source>
        <dbReference type="ARBA" id="ARBA00023012"/>
    </source>
</evidence>
<evidence type="ECO:0000313" key="6">
    <source>
        <dbReference type="EMBL" id="MFD0854223.1"/>
    </source>
</evidence>
<dbReference type="Proteomes" id="UP001597083">
    <property type="component" value="Unassembled WGS sequence"/>
</dbReference>
<feature type="transmembrane region" description="Helical" evidence="4">
    <location>
        <begin position="72"/>
        <end position="90"/>
    </location>
</feature>
<dbReference type="InterPro" id="IPR011712">
    <property type="entry name" value="Sig_transdc_His_kin_sub3_dim/P"/>
</dbReference>
<dbReference type="EMBL" id="JBHTIR010002780">
    <property type="protein sequence ID" value="MFD0854223.1"/>
    <property type="molecule type" value="Genomic_DNA"/>
</dbReference>
<feature type="transmembrane region" description="Helical" evidence="4">
    <location>
        <begin position="22"/>
        <end position="40"/>
    </location>
</feature>
<dbReference type="Pfam" id="PF07730">
    <property type="entry name" value="HisKA_3"/>
    <property type="match status" value="1"/>
</dbReference>
<dbReference type="GO" id="GO:0016301">
    <property type="term" value="F:kinase activity"/>
    <property type="evidence" value="ECO:0007669"/>
    <property type="project" value="UniProtKB-KW"/>
</dbReference>
<organism evidence="6 7">
    <name type="scientific">Actinomadura adrarensis</name>
    <dbReference type="NCBI Taxonomy" id="1819600"/>
    <lineage>
        <taxon>Bacteria</taxon>
        <taxon>Bacillati</taxon>
        <taxon>Actinomycetota</taxon>
        <taxon>Actinomycetes</taxon>
        <taxon>Streptosporangiales</taxon>
        <taxon>Thermomonosporaceae</taxon>
        <taxon>Actinomadura</taxon>
    </lineage>
</organism>
<sequence>YRATPLPESPAQIASPRLARRVLLAVLLIQCVLVTINLALHEHKGQQTVVLSMIGLGMIVALQVIPPSRIAFLAQSALFLVPLTVLPGSWDRLLSYFTGGVLLRVRPPWSWLIVGMTLAWHAAYLFAIAPTPANALANIGGHVMLMWLVYSLGRLTELATLLERARYDLAEAAIRRERARIARDLHDVIGYSLSAVALKGEVAERLLDTDPERATTELDALVAMVEQTMAELDSIVVDRVELSWATEIDAAGRLLESAGIHTRTRVQTPRLTVETDTA</sequence>
<dbReference type="Gene3D" id="6.10.250.2870">
    <property type="match status" value="1"/>
</dbReference>
<feature type="non-terminal residue" evidence="6">
    <location>
        <position position="278"/>
    </location>
</feature>
<dbReference type="InterPro" id="IPR050482">
    <property type="entry name" value="Sensor_HK_TwoCompSys"/>
</dbReference>
<dbReference type="PANTHER" id="PTHR24421:SF63">
    <property type="entry name" value="SENSOR HISTIDINE KINASE DESK"/>
    <property type="match status" value="1"/>
</dbReference>
<dbReference type="PANTHER" id="PTHR24421">
    <property type="entry name" value="NITRATE/NITRITE SENSOR PROTEIN NARX-RELATED"/>
    <property type="match status" value="1"/>
</dbReference>
<evidence type="ECO:0000256" key="1">
    <source>
        <dbReference type="ARBA" id="ARBA00022679"/>
    </source>
</evidence>
<keyword evidence="7" id="KW-1185">Reference proteome</keyword>
<gene>
    <name evidence="6" type="ORF">ACFQ07_18440</name>
</gene>
<keyword evidence="4" id="KW-1133">Transmembrane helix</keyword>
<evidence type="ECO:0000256" key="4">
    <source>
        <dbReference type="SAM" id="Phobius"/>
    </source>
</evidence>
<keyword evidence="4" id="KW-0812">Transmembrane</keyword>
<comment type="caution">
    <text evidence="6">The sequence shown here is derived from an EMBL/GenBank/DDBJ whole genome shotgun (WGS) entry which is preliminary data.</text>
</comment>
<feature type="non-terminal residue" evidence="6">
    <location>
        <position position="1"/>
    </location>
</feature>
<reference evidence="7" key="1">
    <citation type="journal article" date="2019" name="Int. J. Syst. Evol. Microbiol.">
        <title>The Global Catalogue of Microorganisms (GCM) 10K type strain sequencing project: providing services to taxonomists for standard genome sequencing and annotation.</title>
        <authorList>
            <consortium name="The Broad Institute Genomics Platform"/>
            <consortium name="The Broad Institute Genome Sequencing Center for Infectious Disease"/>
            <person name="Wu L."/>
            <person name="Ma J."/>
        </authorList>
    </citation>
    <scope>NUCLEOTIDE SEQUENCE [LARGE SCALE GENOMIC DNA]</scope>
    <source>
        <strain evidence="7">JCM 31696</strain>
    </source>
</reference>
<keyword evidence="1" id="KW-0808">Transferase</keyword>
<feature type="domain" description="Signal transduction histidine kinase subgroup 3 dimerisation and phosphoacceptor" evidence="5">
    <location>
        <begin position="177"/>
        <end position="234"/>
    </location>
</feature>
<proteinExistence type="predicted"/>
<feature type="transmembrane region" description="Helical" evidence="4">
    <location>
        <begin position="46"/>
        <end position="65"/>
    </location>
</feature>
<evidence type="ECO:0000313" key="7">
    <source>
        <dbReference type="Proteomes" id="UP001597083"/>
    </source>
</evidence>
<accession>A0ABW3CKH5</accession>
<keyword evidence="2 6" id="KW-0418">Kinase</keyword>
<name>A0ABW3CKH5_9ACTN</name>
<protein>
    <submittedName>
        <fullName evidence="6">Histidine kinase</fullName>
    </submittedName>
</protein>